<accession>A0ACB8LJY1</accession>
<evidence type="ECO:0000313" key="2">
    <source>
        <dbReference type="Proteomes" id="UP000829398"/>
    </source>
</evidence>
<gene>
    <name evidence="1" type="ORF">KPL71_013375</name>
</gene>
<organism evidence="1 2">
    <name type="scientific">Citrus sinensis</name>
    <name type="common">Sweet orange</name>
    <name type="synonym">Citrus aurantium var. sinensis</name>
    <dbReference type="NCBI Taxonomy" id="2711"/>
    <lineage>
        <taxon>Eukaryota</taxon>
        <taxon>Viridiplantae</taxon>
        <taxon>Streptophyta</taxon>
        <taxon>Embryophyta</taxon>
        <taxon>Tracheophyta</taxon>
        <taxon>Spermatophyta</taxon>
        <taxon>Magnoliopsida</taxon>
        <taxon>eudicotyledons</taxon>
        <taxon>Gunneridae</taxon>
        <taxon>Pentapetalae</taxon>
        <taxon>rosids</taxon>
        <taxon>malvids</taxon>
        <taxon>Sapindales</taxon>
        <taxon>Rutaceae</taxon>
        <taxon>Aurantioideae</taxon>
        <taxon>Citrus</taxon>
    </lineage>
</organism>
<evidence type="ECO:0000313" key="1">
    <source>
        <dbReference type="EMBL" id="KAH9773614.1"/>
    </source>
</evidence>
<reference evidence="2" key="1">
    <citation type="journal article" date="2023" name="Hortic. Res.">
        <title>A chromosome-level phased genome enabling allele-level studies in sweet orange: a case study on citrus Huanglongbing tolerance.</title>
        <authorList>
            <person name="Wu B."/>
            <person name="Yu Q."/>
            <person name="Deng Z."/>
            <person name="Duan Y."/>
            <person name="Luo F."/>
            <person name="Gmitter F. Jr."/>
        </authorList>
    </citation>
    <scope>NUCLEOTIDE SEQUENCE [LARGE SCALE GENOMIC DNA]</scope>
    <source>
        <strain evidence="2">cv. Valencia</strain>
    </source>
</reference>
<dbReference type="Proteomes" id="UP000829398">
    <property type="component" value="Chromosome 4"/>
</dbReference>
<dbReference type="EMBL" id="CM039173">
    <property type="protein sequence ID" value="KAH9773614.1"/>
    <property type="molecule type" value="Genomic_DNA"/>
</dbReference>
<keyword evidence="2" id="KW-1185">Reference proteome</keyword>
<sequence length="245" mass="27062">MDQGSYNFAEIWQFPVPGSGSMSESGGGLGQKGAHFGTNREVSGDDPVNLEHKMAHGNGVRKRRDVEDESAKHVSTSSGNGNGNRVNDSDGKRIKTSGSRDDNHNSKAEAEPSSVKLAEQNSQPPEPPKQDYIHARREKISERMKILQDLVPGCNKVIGKALVLDEIINYIQSLQRQVEFLSMKLEAVNTRMNPGIEVFPPKDFTQQTFDTAGMPFVSQATREYSRGTSPDWLHMQIGGGFERMT</sequence>
<name>A0ACB8LJY1_CITSI</name>
<comment type="caution">
    <text evidence="1">The sequence shown here is derived from an EMBL/GenBank/DDBJ whole genome shotgun (WGS) entry which is preliminary data.</text>
</comment>
<protein>
    <submittedName>
        <fullName evidence="1">Transcription factor BHLH089</fullName>
    </submittedName>
</protein>
<proteinExistence type="predicted"/>